<dbReference type="Proteomes" id="UP000250078">
    <property type="component" value="Unassembled WGS sequence"/>
</dbReference>
<sequence length="66" mass="7999">MAYLYNIIIYSKNKLKYKEYIYKLRKTSLQVNIKKLEFSIKYIKYLGFIISINRIKTNLEKTAVIN</sequence>
<reference evidence="1 2" key="1">
    <citation type="journal article" date="2016" name="Nat. Commun.">
        <title>Ectomycorrhizal ecology is imprinted in the genome of the dominant symbiotic fungus Cenococcum geophilum.</title>
        <authorList>
            <consortium name="DOE Joint Genome Institute"/>
            <person name="Peter M."/>
            <person name="Kohler A."/>
            <person name="Ohm R.A."/>
            <person name="Kuo A."/>
            <person name="Krutzmann J."/>
            <person name="Morin E."/>
            <person name="Arend M."/>
            <person name="Barry K.W."/>
            <person name="Binder M."/>
            <person name="Choi C."/>
            <person name="Clum A."/>
            <person name="Copeland A."/>
            <person name="Grisel N."/>
            <person name="Haridas S."/>
            <person name="Kipfer T."/>
            <person name="LaButti K."/>
            <person name="Lindquist E."/>
            <person name="Lipzen A."/>
            <person name="Maire R."/>
            <person name="Meier B."/>
            <person name="Mihaltcheva S."/>
            <person name="Molinier V."/>
            <person name="Murat C."/>
            <person name="Poggeler S."/>
            <person name="Quandt C.A."/>
            <person name="Sperisen C."/>
            <person name="Tritt A."/>
            <person name="Tisserant E."/>
            <person name="Crous P.W."/>
            <person name="Henrissat B."/>
            <person name="Nehls U."/>
            <person name="Egli S."/>
            <person name="Spatafora J.W."/>
            <person name="Grigoriev I.V."/>
            <person name="Martin F.M."/>
        </authorList>
    </citation>
    <scope>NUCLEOTIDE SEQUENCE [LARGE SCALE GENOMIC DNA]</scope>
    <source>
        <strain evidence="1 2">1.58</strain>
    </source>
</reference>
<evidence type="ECO:0000313" key="1">
    <source>
        <dbReference type="EMBL" id="OCK88480.1"/>
    </source>
</evidence>
<proteinExistence type="predicted"/>
<organism evidence="1 2">
    <name type="scientific">Cenococcum geophilum 1.58</name>
    <dbReference type="NCBI Taxonomy" id="794803"/>
    <lineage>
        <taxon>Eukaryota</taxon>
        <taxon>Fungi</taxon>
        <taxon>Dikarya</taxon>
        <taxon>Ascomycota</taxon>
        <taxon>Pezizomycotina</taxon>
        <taxon>Dothideomycetes</taxon>
        <taxon>Pleosporomycetidae</taxon>
        <taxon>Gloniales</taxon>
        <taxon>Gloniaceae</taxon>
        <taxon>Cenococcum</taxon>
    </lineage>
</organism>
<protein>
    <submittedName>
        <fullName evidence="1">Uncharacterized protein</fullName>
    </submittedName>
</protein>
<name>A0ACC8EQ51_9PEZI</name>
<accession>A0ACC8EQ51</accession>
<gene>
    <name evidence="1" type="ORF">K441DRAFT_588464</name>
</gene>
<evidence type="ECO:0000313" key="2">
    <source>
        <dbReference type="Proteomes" id="UP000250078"/>
    </source>
</evidence>
<dbReference type="EMBL" id="KV748242">
    <property type="protein sequence ID" value="OCK88480.1"/>
    <property type="molecule type" value="Genomic_DNA"/>
</dbReference>
<keyword evidence="2" id="KW-1185">Reference proteome</keyword>